<organism evidence="2 3">
    <name type="scientific">Cynara cardunculus var. scolymus</name>
    <name type="common">Globe artichoke</name>
    <name type="synonym">Cynara scolymus</name>
    <dbReference type="NCBI Taxonomy" id="59895"/>
    <lineage>
        <taxon>Eukaryota</taxon>
        <taxon>Viridiplantae</taxon>
        <taxon>Streptophyta</taxon>
        <taxon>Embryophyta</taxon>
        <taxon>Tracheophyta</taxon>
        <taxon>Spermatophyta</taxon>
        <taxon>Magnoliopsida</taxon>
        <taxon>eudicotyledons</taxon>
        <taxon>Gunneridae</taxon>
        <taxon>Pentapetalae</taxon>
        <taxon>asterids</taxon>
        <taxon>campanulids</taxon>
        <taxon>Asterales</taxon>
        <taxon>Asteraceae</taxon>
        <taxon>Carduoideae</taxon>
        <taxon>Cardueae</taxon>
        <taxon>Carduinae</taxon>
        <taxon>Cynara</taxon>
    </lineage>
</organism>
<feature type="region of interest" description="Disordered" evidence="1">
    <location>
        <begin position="74"/>
        <end position="116"/>
    </location>
</feature>
<evidence type="ECO:0000256" key="1">
    <source>
        <dbReference type="SAM" id="MobiDB-lite"/>
    </source>
</evidence>
<dbReference type="Gramene" id="KVH94973">
    <property type="protein sequence ID" value="KVH94973"/>
    <property type="gene ID" value="Ccrd_002959"/>
</dbReference>
<evidence type="ECO:0000313" key="2">
    <source>
        <dbReference type="EMBL" id="KVH94973.1"/>
    </source>
</evidence>
<keyword evidence="3" id="KW-1185">Reference proteome</keyword>
<reference evidence="2 3" key="1">
    <citation type="journal article" date="2016" name="Sci. Rep.">
        <title>The genome sequence of the outbreeding globe artichoke constructed de novo incorporating a phase-aware low-pass sequencing strategy of F1 progeny.</title>
        <authorList>
            <person name="Scaglione D."/>
            <person name="Reyes-Chin-Wo S."/>
            <person name="Acquadro A."/>
            <person name="Froenicke L."/>
            <person name="Portis E."/>
            <person name="Beitel C."/>
            <person name="Tirone M."/>
            <person name="Mauro R."/>
            <person name="Lo Monaco A."/>
            <person name="Mauromicale G."/>
            <person name="Faccioli P."/>
            <person name="Cattivelli L."/>
            <person name="Rieseberg L."/>
            <person name="Michelmore R."/>
            <person name="Lanteri S."/>
        </authorList>
    </citation>
    <scope>NUCLEOTIDE SEQUENCE [LARGE SCALE GENOMIC DNA]</scope>
    <source>
        <strain evidence="2">2C</strain>
    </source>
</reference>
<feature type="compositionally biased region" description="Low complexity" evidence="1">
    <location>
        <begin position="74"/>
        <end position="103"/>
    </location>
</feature>
<comment type="caution">
    <text evidence="2">The sequence shown here is derived from an EMBL/GenBank/DDBJ whole genome shotgun (WGS) entry which is preliminary data.</text>
</comment>
<gene>
    <name evidence="2" type="ORF">Ccrd_002959</name>
</gene>
<protein>
    <submittedName>
        <fullName evidence="2">Uncharacterized protein</fullName>
    </submittedName>
</protein>
<sequence length="116" mass="12683">MNDNDGHNFVGTVKNKQMSKIYDEFYENDVGDVRSRIATILTAGSHSNSSSLSEKSEEFWNNDIRSSNIFCLGSSSQLSSSNSSSSTSSLSQQFSRLQNSNNSKAAQFGTTAHEPD</sequence>
<accession>A0A103XQC5</accession>
<name>A0A103XQC5_CYNCS</name>
<dbReference type="AlphaFoldDB" id="A0A103XQC5"/>
<evidence type="ECO:0000313" key="3">
    <source>
        <dbReference type="Proteomes" id="UP000243975"/>
    </source>
</evidence>
<proteinExistence type="predicted"/>
<dbReference type="EMBL" id="LEKV01004480">
    <property type="protein sequence ID" value="KVH94973.1"/>
    <property type="molecule type" value="Genomic_DNA"/>
</dbReference>
<dbReference type="Proteomes" id="UP000243975">
    <property type="component" value="Unassembled WGS sequence"/>
</dbReference>